<dbReference type="Pfam" id="PF09745">
    <property type="entry name" value="NSRP1_N"/>
    <property type="match status" value="1"/>
</dbReference>
<dbReference type="OrthoDB" id="446635at2759"/>
<name>A0A6A6E5P1_9PEZI</name>
<organism evidence="5 6">
    <name type="scientific">Zopfia rhizophila CBS 207.26</name>
    <dbReference type="NCBI Taxonomy" id="1314779"/>
    <lineage>
        <taxon>Eukaryota</taxon>
        <taxon>Fungi</taxon>
        <taxon>Dikarya</taxon>
        <taxon>Ascomycota</taxon>
        <taxon>Pezizomycotina</taxon>
        <taxon>Dothideomycetes</taxon>
        <taxon>Dothideomycetes incertae sedis</taxon>
        <taxon>Zopfiaceae</taxon>
        <taxon>Zopfia</taxon>
    </lineage>
</organism>
<feature type="compositionally biased region" description="Basic and acidic residues" evidence="3">
    <location>
        <begin position="336"/>
        <end position="396"/>
    </location>
</feature>
<dbReference type="EMBL" id="ML994627">
    <property type="protein sequence ID" value="KAF2187257.1"/>
    <property type="molecule type" value="Genomic_DNA"/>
</dbReference>
<evidence type="ECO:0000313" key="5">
    <source>
        <dbReference type="EMBL" id="KAF2187257.1"/>
    </source>
</evidence>
<evidence type="ECO:0000313" key="6">
    <source>
        <dbReference type="Proteomes" id="UP000800200"/>
    </source>
</evidence>
<comment type="similarity">
    <text evidence="1">Belongs to the NSRP1 family.</text>
</comment>
<feature type="domain" description="Nuclear speckle splicing regulatory protein 1 N-terminal" evidence="4">
    <location>
        <begin position="106"/>
        <end position="223"/>
    </location>
</feature>
<dbReference type="InterPro" id="IPR018612">
    <property type="entry name" value="NSRP1_N"/>
</dbReference>
<reference evidence="5" key="1">
    <citation type="journal article" date="2020" name="Stud. Mycol.">
        <title>101 Dothideomycetes genomes: a test case for predicting lifestyles and emergence of pathogens.</title>
        <authorList>
            <person name="Haridas S."/>
            <person name="Albert R."/>
            <person name="Binder M."/>
            <person name="Bloem J."/>
            <person name="Labutti K."/>
            <person name="Salamov A."/>
            <person name="Andreopoulos B."/>
            <person name="Baker S."/>
            <person name="Barry K."/>
            <person name="Bills G."/>
            <person name="Bluhm B."/>
            <person name="Cannon C."/>
            <person name="Castanera R."/>
            <person name="Culley D."/>
            <person name="Daum C."/>
            <person name="Ezra D."/>
            <person name="Gonzalez J."/>
            <person name="Henrissat B."/>
            <person name="Kuo A."/>
            <person name="Liang C."/>
            <person name="Lipzen A."/>
            <person name="Lutzoni F."/>
            <person name="Magnuson J."/>
            <person name="Mondo S."/>
            <person name="Nolan M."/>
            <person name="Ohm R."/>
            <person name="Pangilinan J."/>
            <person name="Park H.-J."/>
            <person name="Ramirez L."/>
            <person name="Alfaro M."/>
            <person name="Sun H."/>
            <person name="Tritt A."/>
            <person name="Yoshinaga Y."/>
            <person name="Zwiers L.-H."/>
            <person name="Turgeon B."/>
            <person name="Goodwin S."/>
            <person name="Spatafora J."/>
            <person name="Crous P."/>
            <person name="Grigoriev I."/>
        </authorList>
    </citation>
    <scope>NUCLEOTIDE SEQUENCE</scope>
    <source>
        <strain evidence="5">CBS 207.26</strain>
    </source>
</reference>
<evidence type="ECO:0000259" key="4">
    <source>
        <dbReference type="Pfam" id="PF09745"/>
    </source>
</evidence>
<feature type="compositionally biased region" description="Basic and acidic residues" evidence="3">
    <location>
        <begin position="256"/>
        <end position="271"/>
    </location>
</feature>
<dbReference type="GO" id="GO:0000381">
    <property type="term" value="P:regulation of alternative mRNA splicing, via spliceosome"/>
    <property type="evidence" value="ECO:0007669"/>
    <property type="project" value="InterPro"/>
</dbReference>
<feature type="compositionally biased region" description="Acidic residues" evidence="3">
    <location>
        <begin position="45"/>
        <end position="54"/>
    </location>
</feature>
<feature type="compositionally biased region" description="Basic and acidic residues" evidence="3">
    <location>
        <begin position="200"/>
        <end position="221"/>
    </location>
</feature>
<evidence type="ECO:0000256" key="2">
    <source>
        <dbReference type="ARBA" id="ARBA00023054"/>
    </source>
</evidence>
<sequence length="404" mass="45033">MSLRFGLNIQKKGLNGLNKPASTKKKSIFDNEEEEGEGKAKAADGAEEIAEFDFEERSASTSKPAKHAPSSKLKAIPSGPPTLKSKAKKDDPSSIVGDSASLREAEQKAQEAMELDPSIYDYDAAYDAIHAKSAAKTAAEREDALQRRPKYMDNLFESAEVRKKDQLRARDKILQKEREAEGDEFADKERFVTGAYRAQQEEVRRMEEEEKKRQEEEDQKKQKLGMQGFYRKIMEEDEKRHQEVIEAAAQAGEGGIKPDTEDAEEKTAAEIAKDINEKGGNVILNDEGQVADKRQLLTAGLNIVAKPKSATASTLTSSHSTGPQPAYQGRNPTQRAVRERQTKLIEEQLKQATKRAADEEAEEQRKLEHASKSRKTEGDISSAKERYLQRKREREAAATAPKGS</sequence>
<feature type="region of interest" description="Disordered" evidence="3">
    <location>
        <begin position="249"/>
        <end position="271"/>
    </location>
</feature>
<protein>
    <recommendedName>
        <fullName evidence="4">Nuclear speckle splicing regulatory protein 1 N-terminal domain-containing protein</fullName>
    </recommendedName>
</protein>
<dbReference type="PANTHER" id="PTHR47845">
    <property type="entry name" value="NUCLEAR SPECKLE SPLICING REGULATORY PROTEIN 1 HOMOLOG"/>
    <property type="match status" value="1"/>
</dbReference>
<evidence type="ECO:0000256" key="3">
    <source>
        <dbReference type="SAM" id="MobiDB-lite"/>
    </source>
</evidence>
<dbReference type="AlphaFoldDB" id="A0A6A6E5P1"/>
<evidence type="ECO:0000256" key="1">
    <source>
        <dbReference type="ARBA" id="ARBA00010126"/>
    </source>
</evidence>
<dbReference type="InterPro" id="IPR053246">
    <property type="entry name" value="NS_splicing_regulatory_protein"/>
</dbReference>
<feature type="region of interest" description="Disordered" evidence="3">
    <location>
        <begin position="200"/>
        <end position="223"/>
    </location>
</feature>
<keyword evidence="2" id="KW-0175">Coiled coil</keyword>
<accession>A0A6A6E5P1</accession>
<feature type="compositionally biased region" description="Basic and acidic residues" evidence="3">
    <location>
        <begin position="101"/>
        <end position="111"/>
    </location>
</feature>
<gene>
    <name evidence="5" type="ORF">K469DRAFT_704935</name>
</gene>
<keyword evidence="6" id="KW-1185">Reference proteome</keyword>
<dbReference type="PANTHER" id="PTHR47845:SF1">
    <property type="entry name" value="NUCLEAR SPECKLE SPLICING REGULATORY PROTEIN 1 HOMOLOG"/>
    <property type="match status" value="1"/>
</dbReference>
<feature type="region of interest" description="Disordered" evidence="3">
    <location>
        <begin position="1"/>
        <end position="111"/>
    </location>
</feature>
<dbReference type="Proteomes" id="UP000800200">
    <property type="component" value="Unassembled WGS sequence"/>
</dbReference>
<feature type="region of interest" description="Disordered" evidence="3">
    <location>
        <begin position="307"/>
        <end position="404"/>
    </location>
</feature>
<proteinExistence type="inferred from homology"/>
<feature type="compositionally biased region" description="Low complexity" evidence="3">
    <location>
        <begin position="309"/>
        <end position="321"/>
    </location>
</feature>